<evidence type="ECO:0000256" key="1">
    <source>
        <dbReference type="SAM" id="MobiDB-lite"/>
    </source>
</evidence>
<organism evidence="2 3">
    <name type="scientific">Zalerion maritima</name>
    <dbReference type="NCBI Taxonomy" id="339359"/>
    <lineage>
        <taxon>Eukaryota</taxon>
        <taxon>Fungi</taxon>
        <taxon>Dikarya</taxon>
        <taxon>Ascomycota</taxon>
        <taxon>Pezizomycotina</taxon>
        <taxon>Sordariomycetes</taxon>
        <taxon>Lulworthiomycetidae</taxon>
        <taxon>Lulworthiales</taxon>
        <taxon>Lulworthiaceae</taxon>
        <taxon>Zalerion</taxon>
    </lineage>
</organism>
<feature type="compositionally biased region" description="Polar residues" evidence="1">
    <location>
        <begin position="33"/>
        <end position="43"/>
    </location>
</feature>
<dbReference type="AlphaFoldDB" id="A0AAD5WTA9"/>
<reference evidence="2" key="1">
    <citation type="submission" date="2022-07" db="EMBL/GenBank/DDBJ databases">
        <title>Draft genome sequence of Zalerion maritima ATCC 34329, a (micro)plastics degrading marine fungus.</title>
        <authorList>
            <person name="Paco A."/>
            <person name="Goncalves M.F.M."/>
            <person name="Rocha-Santos T.A.P."/>
            <person name="Alves A."/>
        </authorList>
    </citation>
    <scope>NUCLEOTIDE SEQUENCE</scope>
    <source>
        <strain evidence="2">ATCC 34329</strain>
    </source>
</reference>
<comment type="caution">
    <text evidence="2">The sequence shown here is derived from an EMBL/GenBank/DDBJ whole genome shotgun (WGS) entry which is preliminary data.</text>
</comment>
<evidence type="ECO:0000313" key="3">
    <source>
        <dbReference type="Proteomes" id="UP001201980"/>
    </source>
</evidence>
<proteinExistence type="predicted"/>
<sequence>MIELHNFPCHSPPLHPKDEFGNHDGTATKAESESSAPDSTSRLDISSHDIHALFSPQTWVGMATSTDEAYSVANVLQRGGNQRYVVAWSLPVDGDLTRPSLATRLLADP</sequence>
<accession>A0AAD5WTA9</accession>
<protein>
    <submittedName>
        <fullName evidence="2">Uncharacterized protein</fullName>
    </submittedName>
</protein>
<gene>
    <name evidence="2" type="ORF">MKZ38_008535</name>
</gene>
<feature type="region of interest" description="Disordered" evidence="1">
    <location>
        <begin position="1"/>
        <end position="43"/>
    </location>
</feature>
<dbReference type="EMBL" id="JAKWBI020000059">
    <property type="protein sequence ID" value="KAJ2904205.1"/>
    <property type="molecule type" value="Genomic_DNA"/>
</dbReference>
<dbReference type="Proteomes" id="UP001201980">
    <property type="component" value="Unassembled WGS sequence"/>
</dbReference>
<keyword evidence="3" id="KW-1185">Reference proteome</keyword>
<evidence type="ECO:0000313" key="2">
    <source>
        <dbReference type="EMBL" id="KAJ2904205.1"/>
    </source>
</evidence>
<name>A0AAD5WTA9_9PEZI</name>